<keyword evidence="2" id="KW-0812">Transmembrane</keyword>
<feature type="transmembrane region" description="Helical" evidence="2">
    <location>
        <begin position="84"/>
        <end position="104"/>
    </location>
</feature>
<comment type="caution">
    <text evidence="3">The sequence shown here is derived from an EMBL/GenBank/DDBJ whole genome shotgun (WGS) entry which is preliminary data.</text>
</comment>
<evidence type="ECO:0008006" key="5">
    <source>
        <dbReference type="Google" id="ProtNLM"/>
    </source>
</evidence>
<dbReference type="EMBL" id="PRLC01000001">
    <property type="protein sequence ID" value="RAW63499.1"/>
    <property type="molecule type" value="Genomic_DNA"/>
</dbReference>
<evidence type="ECO:0000256" key="1">
    <source>
        <dbReference type="SAM" id="Coils"/>
    </source>
</evidence>
<gene>
    <name evidence="3" type="ORF">C4N23_00335</name>
</gene>
<organism evidence="3 4">
    <name type="scientific">Faecalibacterium hattorii</name>
    <dbReference type="NCBI Taxonomy" id="2935520"/>
    <lineage>
        <taxon>Bacteria</taxon>
        <taxon>Bacillati</taxon>
        <taxon>Bacillota</taxon>
        <taxon>Clostridia</taxon>
        <taxon>Eubacteriales</taxon>
        <taxon>Oscillospiraceae</taxon>
        <taxon>Faecalibacterium</taxon>
    </lineage>
</organism>
<reference evidence="3 4" key="1">
    <citation type="submission" date="2018-02" db="EMBL/GenBank/DDBJ databases">
        <title>Complete genome sequencing of Faecalibacterium prausnitzii strains isolated from the human gut.</title>
        <authorList>
            <person name="Fitzgerald B.C."/>
            <person name="Shkoporov A.N."/>
            <person name="Ross P.R."/>
            <person name="Hill C."/>
        </authorList>
    </citation>
    <scope>NUCLEOTIDE SEQUENCE [LARGE SCALE GENOMIC DNA]</scope>
    <source>
        <strain evidence="3 4">APC922/41-1</strain>
    </source>
</reference>
<keyword evidence="4" id="KW-1185">Reference proteome</keyword>
<keyword evidence="1" id="KW-0175">Coiled coil</keyword>
<keyword evidence="2" id="KW-0472">Membrane</keyword>
<dbReference type="Proteomes" id="UP000250429">
    <property type="component" value="Unassembled WGS sequence"/>
</dbReference>
<keyword evidence="2" id="KW-1133">Transmembrane helix</keyword>
<evidence type="ECO:0000313" key="4">
    <source>
        <dbReference type="Proteomes" id="UP000250429"/>
    </source>
</evidence>
<dbReference type="SUPFAM" id="SSF57783">
    <property type="entry name" value="Zinc beta-ribbon"/>
    <property type="match status" value="1"/>
</dbReference>
<feature type="coiled-coil region" evidence="1">
    <location>
        <begin position="47"/>
        <end position="74"/>
    </location>
</feature>
<dbReference type="AlphaFoldDB" id="A0A329UQM7"/>
<evidence type="ECO:0000313" key="3">
    <source>
        <dbReference type="EMBL" id="RAW63499.1"/>
    </source>
</evidence>
<protein>
    <recommendedName>
        <fullName evidence="5">TFIIB-type zinc ribbon-containing protein</fullName>
    </recommendedName>
</protein>
<dbReference type="Gene3D" id="2.20.28.30">
    <property type="entry name" value="RNA polymerase ii, chain L"/>
    <property type="match status" value="1"/>
</dbReference>
<accession>A0A329UQM7</accession>
<sequence length="105" mass="12207">MARTVKCPSCGAELTAKDDNRDFMFCEFCGTKVRLDDYRETHRYVDEARIQESKDAMELRIKEMEQERWRTEDANKTAATYFKWLGIVIVILVIAYIICMGLGIA</sequence>
<name>A0A329UQM7_9FIRM</name>
<proteinExistence type="predicted"/>
<evidence type="ECO:0000256" key="2">
    <source>
        <dbReference type="SAM" id="Phobius"/>
    </source>
</evidence>
<dbReference type="RefSeq" id="WP_112143231.1">
    <property type="nucleotide sequence ID" value="NZ_PRLC01000001.1"/>
</dbReference>